<evidence type="ECO:0000256" key="1">
    <source>
        <dbReference type="SAM" id="SignalP"/>
    </source>
</evidence>
<keyword evidence="1" id="KW-0732">Signal</keyword>
<feature type="chain" id="PRO_5009514675" description="DUF4382 domain-containing protein" evidence="1">
    <location>
        <begin position="21"/>
        <end position="214"/>
    </location>
</feature>
<evidence type="ECO:0000313" key="3">
    <source>
        <dbReference type="Proteomes" id="UP000177309"/>
    </source>
</evidence>
<comment type="caution">
    <text evidence="2">The sequence shown here is derived from an EMBL/GenBank/DDBJ whole genome shotgun (WGS) entry which is preliminary data.</text>
</comment>
<name>A0A1F4TRN8_UNCSA</name>
<reference evidence="2 3" key="1">
    <citation type="journal article" date="2016" name="Nat. Commun.">
        <title>Thousands of microbial genomes shed light on interconnected biogeochemical processes in an aquifer system.</title>
        <authorList>
            <person name="Anantharaman K."/>
            <person name="Brown C.T."/>
            <person name="Hug L.A."/>
            <person name="Sharon I."/>
            <person name="Castelle C.J."/>
            <person name="Probst A.J."/>
            <person name="Thomas B.C."/>
            <person name="Singh A."/>
            <person name="Wilkins M.J."/>
            <person name="Karaoz U."/>
            <person name="Brodie E.L."/>
            <person name="Williams K.H."/>
            <person name="Hubbard S.S."/>
            <person name="Banfield J.F."/>
        </authorList>
    </citation>
    <scope>NUCLEOTIDE SEQUENCE [LARGE SCALE GENOMIC DNA]</scope>
</reference>
<feature type="signal peptide" evidence="1">
    <location>
        <begin position="1"/>
        <end position="20"/>
    </location>
</feature>
<sequence>MRGFVFVLALVILTSGCARTVTPRVAYGEQMSVTVTLRDTMALNSNRYFLVLSSGSGLKVPLPYPDINNNSPEFLEPGMTPQLGTAEAYYSSYFGTWSGYIELDPGGYFLTKGPFVINQTTTREPLATLGSINNTINFTFQLERIFGSTIPDYIYYDFVSVPWPDGQAKIPADHLTSTNAYIAKASGSVTTITDGQDLSIDGSLDIVNCKVEIE</sequence>
<accession>A0A1F4TRN8</accession>
<protein>
    <recommendedName>
        <fullName evidence="4">DUF4382 domain-containing protein</fullName>
    </recommendedName>
</protein>
<gene>
    <name evidence="2" type="ORF">A2462_07565</name>
</gene>
<dbReference type="AlphaFoldDB" id="A0A1F4TRN8"/>
<dbReference type="EMBL" id="MEUI01000006">
    <property type="protein sequence ID" value="OGC35200.1"/>
    <property type="molecule type" value="Genomic_DNA"/>
</dbReference>
<proteinExistence type="predicted"/>
<organism evidence="2 3">
    <name type="scientific">candidate division WOR-1 bacterium RIFOXYC2_FULL_41_25</name>
    <dbReference type="NCBI Taxonomy" id="1802586"/>
    <lineage>
        <taxon>Bacteria</taxon>
        <taxon>Bacillati</taxon>
        <taxon>Saganbacteria</taxon>
    </lineage>
</organism>
<dbReference type="PROSITE" id="PS51257">
    <property type="entry name" value="PROKAR_LIPOPROTEIN"/>
    <property type="match status" value="1"/>
</dbReference>
<evidence type="ECO:0000313" key="2">
    <source>
        <dbReference type="EMBL" id="OGC35200.1"/>
    </source>
</evidence>
<dbReference type="Proteomes" id="UP000177309">
    <property type="component" value="Unassembled WGS sequence"/>
</dbReference>
<evidence type="ECO:0008006" key="4">
    <source>
        <dbReference type="Google" id="ProtNLM"/>
    </source>
</evidence>